<dbReference type="RefSeq" id="WP_092456204.1">
    <property type="nucleotide sequence ID" value="NZ_FOJI01000015.1"/>
</dbReference>
<dbReference type="GO" id="GO:0008360">
    <property type="term" value="P:regulation of cell shape"/>
    <property type="evidence" value="ECO:0007669"/>
    <property type="project" value="UniProtKB-KW"/>
</dbReference>
<dbReference type="OrthoDB" id="9785911at2"/>
<dbReference type="InterPro" id="IPR016181">
    <property type="entry name" value="Acyl_CoA_acyltransferase"/>
</dbReference>
<dbReference type="PANTHER" id="PTHR36174:SF1">
    <property type="entry name" value="LIPID II:GLYCINE GLYCYLTRANSFERASE"/>
    <property type="match status" value="1"/>
</dbReference>
<evidence type="ECO:0000313" key="8">
    <source>
        <dbReference type="EMBL" id="SEW39842.1"/>
    </source>
</evidence>
<dbReference type="GO" id="GO:0009252">
    <property type="term" value="P:peptidoglycan biosynthetic process"/>
    <property type="evidence" value="ECO:0007669"/>
    <property type="project" value="UniProtKB-KW"/>
</dbReference>
<keyword evidence="5" id="KW-0012">Acyltransferase</keyword>
<keyword evidence="9" id="KW-1185">Reference proteome</keyword>
<organism evidence="8 9">
    <name type="scientific">[Clostridium] fimetarium</name>
    <dbReference type="NCBI Taxonomy" id="99656"/>
    <lineage>
        <taxon>Bacteria</taxon>
        <taxon>Bacillati</taxon>
        <taxon>Bacillota</taxon>
        <taxon>Clostridia</taxon>
        <taxon>Lachnospirales</taxon>
        <taxon>Lachnospiraceae</taxon>
    </lineage>
</organism>
<dbReference type="InterPro" id="IPR003447">
    <property type="entry name" value="FEMABX"/>
</dbReference>
<dbReference type="Gene3D" id="3.40.630.30">
    <property type="match status" value="1"/>
</dbReference>
<keyword evidence="6" id="KW-0961">Cell wall biogenesis/degradation</keyword>
<accession>A0A1I0RG75</accession>
<keyword evidence="4" id="KW-0573">Peptidoglycan synthesis</keyword>
<keyword evidence="2 8" id="KW-0808">Transferase</keyword>
<dbReference type="InterPro" id="IPR038740">
    <property type="entry name" value="BioF2-like_GNAT_dom"/>
</dbReference>
<reference evidence="8 9" key="1">
    <citation type="submission" date="2016-10" db="EMBL/GenBank/DDBJ databases">
        <authorList>
            <person name="de Groot N.N."/>
        </authorList>
    </citation>
    <scope>NUCLEOTIDE SEQUENCE [LARGE SCALE GENOMIC DNA]</scope>
    <source>
        <strain evidence="8 9">DSM 9179</strain>
    </source>
</reference>
<evidence type="ECO:0000256" key="5">
    <source>
        <dbReference type="ARBA" id="ARBA00023315"/>
    </source>
</evidence>
<dbReference type="Pfam" id="PF13480">
    <property type="entry name" value="Acetyltransf_6"/>
    <property type="match status" value="1"/>
</dbReference>
<evidence type="ECO:0000313" key="9">
    <source>
        <dbReference type="Proteomes" id="UP000199701"/>
    </source>
</evidence>
<dbReference type="AlphaFoldDB" id="A0A1I0RG75"/>
<name>A0A1I0RG75_9FIRM</name>
<evidence type="ECO:0000256" key="2">
    <source>
        <dbReference type="ARBA" id="ARBA00022679"/>
    </source>
</evidence>
<evidence type="ECO:0000256" key="4">
    <source>
        <dbReference type="ARBA" id="ARBA00022984"/>
    </source>
</evidence>
<comment type="similarity">
    <text evidence="1">Belongs to the FemABX family.</text>
</comment>
<proteinExistence type="inferred from homology"/>
<evidence type="ECO:0000259" key="7">
    <source>
        <dbReference type="Pfam" id="PF13480"/>
    </source>
</evidence>
<dbReference type="GO" id="GO:0016755">
    <property type="term" value="F:aminoacyltransferase activity"/>
    <property type="evidence" value="ECO:0007669"/>
    <property type="project" value="InterPro"/>
</dbReference>
<protein>
    <submittedName>
        <fullName evidence="8">Acetyltransferase (GNAT) domain-containing protein</fullName>
    </submittedName>
</protein>
<evidence type="ECO:0000256" key="1">
    <source>
        <dbReference type="ARBA" id="ARBA00009943"/>
    </source>
</evidence>
<dbReference type="PROSITE" id="PS51191">
    <property type="entry name" value="FEMABX"/>
    <property type="match status" value="1"/>
</dbReference>
<dbReference type="GO" id="GO:0071555">
    <property type="term" value="P:cell wall organization"/>
    <property type="evidence" value="ECO:0007669"/>
    <property type="project" value="UniProtKB-KW"/>
</dbReference>
<dbReference type="SUPFAM" id="SSF55729">
    <property type="entry name" value="Acyl-CoA N-acyltransferases (Nat)"/>
    <property type="match status" value="1"/>
</dbReference>
<evidence type="ECO:0000256" key="3">
    <source>
        <dbReference type="ARBA" id="ARBA00022960"/>
    </source>
</evidence>
<dbReference type="PANTHER" id="PTHR36174">
    <property type="entry name" value="LIPID II:GLYCINE GLYCYLTRANSFERASE"/>
    <property type="match status" value="1"/>
</dbReference>
<feature type="domain" description="BioF2-like acetyltransferase" evidence="7">
    <location>
        <begin position="167"/>
        <end position="292"/>
    </location>
</feature>
<keyword evidence="3" id="KW-0133">Cell shape</keyword>
<dbReference type="Proteomes" id="UP000199701">
    <property type="component" value="Unassembled WGS sequence"/>
</dbReference>
<sequence length="365" mass="42518">MLKEISIDNAEEWDQLVKNFQDYDVYYLSGYIKAFMIHGDGVPKLFYFEDNCMKAMNVVMLRDIEKDENFIDKIPPNTYFDITTPYGYGGFLVEGSVDENSLKLLENEYSTYCITAGIISEFVRFHPVLHNSEMMKSIYYTSKLGKTITMELNSKLQIWNNLISKNRNMVRKSLKSGVEIYCGRSKELFEAFIPLYNVTMDKDKAKQYYYFKENFYKSILYDCKYNSIIFYAVYQDKIIAMSIVLLANGHMNYHLSAVDKQYQQLAPTNLLLYEAACWGCENGFKTFHLGGGLGSKEDSLYKFKGSFNRESNYEFVIGKKIFDEKKYKELVEIRKNNTLNSDGQDLKIIDSTTTFFPQYRDVGTS</sequence>
<dbReference type="InterPro" id="IPR050644">
    <property type="entry name" value="PG_Glycine_Bridge_Synth"/>
</dbReference>
<dbReference type="STRING" id="99656.SAMN05421659_11561"/>
<gene>
    <name evidence="8" type="ORF">SAMN05421659_11561</name>
</gene>
<evidence type="ECO:0000256" key="6">
    <source>
        <dbReference type="ARBA" id="ARBA00023316"/>
    </source>
</evidence>
<dbReference type="EMBL" id="FOJI01000015">
    <property type="protein sequence ID" value="SEW39842.1"/>
    <property type="molecule type" value="Genomic_DNA"/>
</dbReference>